<dbReference type="InterPro" id="IPR009057">
    <property type="entry name" value="Homeodomain-like_sf"/>
</dbReference>
<dbReference type="FunFam" id="1.20.1160.11:FF:000006">
    <property type="entry name" value="GON-4-like protein isoform X1"/>
    <property type="match status" value="1"/>
</dbReference>
<feature type="coiled-coil region" evidence="13">
    <location>
        <begin position="1134"/>
        <end position="1164"/>
    </location>
</feature>
<feature type="compositionally biased region" description="Polar residues" evidence="14">
    <location>
        <begin position="2450"/>
        <end position="2461"/>
    </location>
</feature>
<organism evidence="16 17">
    <name type="scientific">Bos mutus</name>
    <name type="common">wild yak</name>
    <dbReference type="NCBI Taxonomy" id="72004"/>
    <lineage>
        <taxon>Eukaryota</taxon>
        <taxon>Metazoa</taxon>
        <taxon>Chordata</taxon>
        <taxon>Craniata</taxon>
        <taxon>Vertebrata</taxon>
        <taxon>Euteleostomi</taxon>
        <taxon>Mammalia</taxon>
        <taxon>Eutheria</taxon>
        <taxon>Laurasiatheria</taxon>
        <taxon>Artiodactyla</taxon>
        <taxon>Ruminantia</taxon>
        <taxon>Pecora</taxon>
        <taxon>Bovidae</taxon>
        <taxon>Bovinae</taxon>
        <taxon>Bos</taxon>
    </lineage>
</organism>
<comment type="subunit">
    <text evidence="9">Found in a complex with YY1, SIN3A and HDAC1.</text>
</comment>
<dbReference type="Pfam" id="PF21227">
    <property type="entry name" value="Myb_DNA-binding_7"/>
    <property type="match status" value="1"/>
</dbReference>
<keyword evidence="4" id="KW-0677">Repeat</keyword>
<keyword evidence="5" id="KW-0805">Transcription regulation</keyword>
<evidence type="ECO:0000256" key="2">
    <source>
        <dbReference type="ARBA" id="ARBA00022491"/>
    </source>
</evidence>
<keyword evidence="6" id="KW-0804">Transcription</keyword>
<feature type="region of interest" description="Disordered" evidence="14">
    <location>
        <begin position="2703"/>
        <end position="2736"/>
    </location>
</feature>
<feature type="region of interest" description="Disordered" evidence="14">
    <location>
        <begin position="1823"/>
        <end position="2097"/>
    </location>
</feature>
<keyword evidence="17" id="KW-1185">Reference proteome</keyword>
<evidence type="ECO:0000256" key="13">
    <source>
        <dbReference type="SAM" id="Coils"/>
    </source>
</evidence>
<feature type="coiled-coil region" evidence="13">
    <location>
        <begin position="261"/>
        <end position="291"/>
    </location>
</feature>
<dbReference type="InterPro" id="IPR001005">
    <property type="entry name" value="SANT/Myb"/>
</dbReference>
<dbReference type="CDD" id="cd12202">
    <property type="entry name" value="CASP8AP2"/>
    <property type="match status" value="1"/>
</dbReference>
<feature type="compositionally biased region" description="Polar residues" evidence="14">
    <location>
        <begin position="1881"/>
        <end position="1890"/>
    </location>
</feature>
<keyword evidence="7 12" id="KW-0539">Nucleus</keyword>
<dbReference type="GO" id="GO:0006355">
    <property type="term" value="P:regulation of DNA-templated transcription"/>
    <property type="evidence" value="ECO:0007669"/>
    <property type="project" value="InterPro"/>
</dbReference>
<dbReference type="SUPFAM" id="SSF46689">
    <property type="entry name" value="Homeodomain-like"/>
    <property type="match status" value="1"/>
</dbReference>
<dbReference type="Gene3D" id="1.20.1160.11">
    <property type="entry name" value="Paired amphipathic helix"/>
    <property type="match status" value="1"/>
</dbReference>
<feature type="region of interest" description="Disordered" evidence="14">
    <location>
        <begin position="105"/>
        <end position="136"/>
    </location>
</feature>
<feature type="domain" description="Myb-like" evidence="15">
    <location>
        <begin position="2651"/>
        <end position="2696"/>
    </location>
</feature>
<keyword evidence="13" id="KW-0175">Coiled coil</keyword>
<feature type="compositionally biased region" description="Basic and acidic residues" evidence="14">
    <location>
        <begin position="2509"/>
        <end position="2520"/>
    </location>
</feature>
<dbReference type="Gene3D" id="1.10.10.60">
    <property type="entry name" value="Homeodomain-like"/>
    <property type="match status" value="1"/>
</dbReference>
<dbReference type="PROSITE" id="PS51477">
    <property type="entry name" value="PAH"/>
    <property type="match status" value="1"/>
</dbReference>
<evidence type="ECO:0000256" key="1">
    <source>
        <dbReference type="ARBA" id="ARBA00004123"/>
    </source>
</evidence>
<dbReference type="PROSITE" id="PS50090">
    <property type="entry name" value="MYB_LIKE"/>
    <property type="match status" value="1"/>
</dbReference>
<evidence type="ECO:0000256" key="10">
    <source>
        <dbReference type="ARBA" id="ARBA00072086"/>
    </source>
</evidence>
<feature type="region of interest" description="Disordered" evidence="14">
    <location>
        <begin position="621"/>
        <end position="768"/>
    </location>
</feature>
<dbReference type="GO" id="GO:0005634">
    <property type="term" value="C:nucleus"/>
    <property type="evidence" value="ECO:0007669"/>
    <property type="project" value="UniProtKB-SubCell"/>
</dbReference>
<feature type="region of interest" description="Disordered" evidence="14">
    <location>
        <begin position="2496"/>
        <end position="2626"/>
    </location>
</feature>
<reference evidence="16" key="1">
    <citation type="submission" date="2019-10" db="EMBL/GenBank/DDBJ databases">
        <title>The sequence and de novo assembly of the wild yak genome.</title>
        <authorList>
            <person name="Liu Y."/>
        </authorList>
    </citation>
    <scope>NUCLEOTIDE SEQUENCE [LARGE SCALE GENOMIC DNA]</scope>
    <source>
        <strain evidence="16">WY2019</strain>
    </source>
</reference>
<dbReference type="GO" id="GO:0003712">
    <property type="term" value="F:transcription coregulator activity"/>
    <property type="evidence" value="ECO:0007669"/>
    <property type="project" value="TreeGrafter"/>
</dbReference>
<feature type="region of interest" description="Disordered" evidence="14">
    <location>
        <begin position="2307"/>
        <end position="2338"/>
    </location>
</feature>
<dbReference type="InterPro" id="IPR049257">
    <property type="entry name" value="Gon4l/CASP8AP2_myb-like"/>
</dbReference>
<evidence type="ECO:0000256" key="9">
    <source>
        <dbReference type="ARBA" id="ARBA00064584"/>
    </source>
</evidence>
<name>A0A6B0S6W6_9CETA</name>
<dbReference type="PANTHER" id="PTHR16088:SF3">
    <property type="entry name" value="GON-4-LIKE PROTEIN"/>
    <property type="match status" value="1"/>
</dbReference>
<proteinExistence type="predicted"/>
<gene>
    <name evidence="16" type="ORF">E5288_WYG015133</name>
</gene>
<dbReference type="InterPro" id="IPR003822">
    <property type="entry name" value="PAH"/>
</dbReference>
<feature type="region of interest" description="Disordered" evidence="14">
    <location>
        <begin position="873"/>
        <end position="940"/>
    </location>
</feature>
<comment type="function">
    <text evidence="8">Has transcriptional repressor activity, probably as part of a complex with YY1, SIN3A and HDAC1. Required for B cell lymphopoiesis.</text>
</comment>
<feature type="compositionally biased region" description="Basic residues" evidence="14">
    <location>
        <begin position="750"/>
        <end position="761"/>
    </location>
</feature>
<dbReference type="EMBL" id="VBQZ03000149">
    <property type="protein sequence ID" value="MXQ95914.1"/>
    <property type="molecule type" value="Genomic_DNA"/>
</dbReference>
<protein>
    <recommendedName>
        <fullName evidence="10">GON-4-like protein</fullName>
    </recommendedName>
    <alternativeName>
        <fullName evidence="11">GON-4 homolog</fullName>
    </alternativeName>
</protein>
<feature type="region of interest" description="Disordered" evidence="14">
    <location>
        <begin position="1"/>
        <end position="85"/>
    </location>
</feature>
<feature type="compositionally biased region" description="Basic and acidic residues" evidence="14">
    <location>
        <begin position="2375"/>
        <end position="2397"/>
    </location>
</feature>
<comment type="caution">
    <text evidence="16">The sequence shown here is derived from an EMBL/GenBank/DDBJ whole genome shotgun (WGS) entry which is preliminary data.</text>
</comment>
<evidence type="ECO:0000256" key="7">
    <source>
        <dbReference type="ARBA" id="ARBA00023242"/>
    </source>
</evidence>
<feature type="region of interest" description="Disordered" evidence="14">
    <location>
        <begin position="1099"/>
        <end position="1123"/>
    </location>
</feature>
<feature type="compositionally biased region" description="Acidic residues" evidence="14">
    <location>
        <begin position="1951"/>
        <end position="1971"/>
    </location>
</feature>
<evidence type="ECO:0000256" key="5">
    <source>
        <dbReference type="ARBA" id="ARBA00023015"/>
    </source>
</evidence>
<evidence type="ECO:0000256" key="6">
    <source>
        <dbReference type="ARBA" id="ARBA00023163"/>
    </source>
</evidence>
<feature type="compositionally biased region" description="Pro residues" evidence="14">
    <location>
        <begin position="1"/>
        <end position="11"/>
    </location>
</feature>
<comment type="subcellular location">
    <subcellularLocation>
        <location evidence="1 12">Nucleus</location>
    </subcellularLocation>
</comment>
<feature type="compositionally biased region" description="Basic and acidic residues" evidence="14">
    <location>
        <begin position="1860"/>
        <end position="1869"/>
    </location>
</feature>
<evidence type="ECO:0000259" key="15">
    <source>
        <dbReference type="PROSITE" id="PS50090"/>
    </source>
</evidence>
<evidence type="ECO:0000256" key="14">
    <source>
        <dbReference type="SAM" id="MobiDB-lite"/>
    </source>
</evidence>
<dbReference type="InterPro" id="IPR036600">
    <property type="entry name" value="PAH_sf"/>
</dbReference>
<dbReference type="Pfam" id="PF02671">
    <property type="entry name" value="PAH"/>
    <property type="match status" value="2"/>
</dbReference>
<feature type="compositionally biased region" description="Acidic residues" evidence="14">
    <location>
        <begin position="1103"/>
        <end position="1113"/>
    </location>
</feature>
<dbReference type="InterPro" id="IPR052435">
    <property type="entry name" value="YY1-Transcr_Regul"/>
</dbReference>
<evidence type="ECO:0000313" key="17">
    <source>
        <dbReference type="Proteomes" id="UP000322234"/>
    </source>
</evidence>
<evidence type="ECO:0000256" key="8">
    <source>
        <dbReference type="ARBA" id="ARBA00058628"/>
    </source>
</evidence>
<feature type="region of interest" description="Disordered" evidence="14">
    <location>
        <begin position="517"/>
        <end position="548"/>
    </location>
</feature>
<feature type="compositionally biased region" description="Basic and acidic residues" evidence="14">
    <location>
        <begin position="1839"/>
        <end position="1851"/>
    </location>
</feature>
<feature type="compositionally biased region" description="Basic residues" evidence="14">
    <location>
        <begin position="2082"/>
        <end position="2096"/>
    </location>
</feature>
<feature type="compositionally biased region" description="Acidic residues" evidence="14">
    <location>
        <begin position="2005"/>
        <end position="2029"/>
    </location>
</feature>
<feature type="region of interest" description="Disordered" evidence="14">
    <location>
        <begin position="1501"/>
        <end position="1530"/>
    </location>
</feature>
<keyword evidence="3" id="KW-0597">Phosphoprotein</keyword>
<dbReference type="PANTHER" id="PTHR16088">
    <property type="entry name" value="YY1 ASSOCIATED PROTEIN-RELATED"/>
    <property type="match status" value="1"/>
</dbReference>
<keyword evidence="2" id="KW-0678">Repressor</keyword>
<evidence type="ECO:0000256" key="3">
    <source>
        <dbReference type="ARBA" id="ARBA00022553"/>
    </source>
</evidence>
<evidence type="ECO:0000256" key="12">
    <source>
        <dbReference type="PROSITE-ProRule" id="PRU00810"/>
    </source>
</evidence>
<evidence type="ECO:0000313" key="16">
    <source>
        <dbReference type="EMBL" id="MXQ95914.1"/>
    </source>
</evidence>
<feature type="compositionally biased region" description="Basic and acidic residues" evidence="14">
    <location>
        <begin position="650"/>
        <end position="675"/>
    </location>
</feature>
<feature type="region of interest" description="Disordered" evidence="14">
    <location>
        <begin position="2353"/>
        <end position="2480"/>
    </location>
</feature>
<dbReference type="SUPFAM" id="SSF47762">
    <property type="entry name" value="PAH2 domain"/>
    <property type="match status" value="2"/>
</dbReference>
<dbReference type="Proteomes" id="UP000322234">
    <property type="component" value="Unassembled WGS sequence"/>
</dbReference>
<dbReference type="FunFam" id="1.10.10.60:FF:000191">
    <property type="entry name" value="GON-4-like protein isoform X1"/>
    <property type="match status" value="1"/>
</dbReference>
<feature type="compositionally biased region" description="Basic and acidic residues" evidence="14">
    <location>
        <begin position="442"/>
        <end position="456"/>
    </location>
</feature>
<sequence length="2736" mass="303324">MRGRPRLPPNGPRQKTPPLSEKFRKASPAPFRKIRGRGPLPLPNFQENETPPTDGLGGKTQFGADVRAKDVQAEAAGSEGWCGVRDRGWNKSGTWKMLPCKKRRTTLTESPQHQGNQEEDDLDLQAAGKPESDLGSVKDLGSVSLSWSPSHGRAADLEVQAAGIQLEEANDDHPECNFLEELDEPDAKDFCTDQAVRITKKDMNELMEESFETFQDEKGFSSMEYDGPEQEECVAEPRPNFNTSQALCHLPMGDRFEKPLANLLNEQHRTMKELLEQLKMKKSSAKQQQEVERVKPQREKVHQTLILDPVQRKRLQQQMQQARLFLKELGTFAQNSIALHHQFSPKFQTLFQPCNLMGAMKLTEAFSTQVSVDWSPRKTLTKTAYRLPYLLKQVAWILATSKVFMYPELLPVCSLKPMNPQDKNFFTKAEDRRVSLRKRTPRREPQPEKEEQEEAERMEILQKEDEMMDKAIGNPAEKPPVTCASLKASPEVKTSRTLPGWNKSGTWKMLPCKKRRTTLTESPQHQGNQEEDDLDLQAAGKPESDLGSVKDLGSVSLSWSPSHGRAADLEVQAAGIQLGMEDPSLSSRMLTEDTNVAVLEAVDVGISQEITLASLESSQPVNTHIGKGKLQATSSRRGKKITLRPGSVTQEDRGDHPIAKEPFSEEPSEEVKAEGGKSQMHSGGEMPSLPSDSHSAKPAAPPRKSSQPDVCASPQEKPLRTLAHQAEEETEDGGLFIPMEEHDSEENEKRRKKKKGTKRKRDGRDQEERTLSCDLKLDDMLDRTLEDGAKQHNLTAVNVRNILHEVITNEHVVAMMKAAISETEDMPMFEPKMTRSKLKEVVEKGVVIPTWNISPIKKANEIKPPQFVDIHLEDDDSSDEEYQPDDEEEDETAEESLLESDVESTASSPRGAKKSRLRQSSEMTETDEESGILSEAEKVTTPAIRHISAEVVPMGPPPPPKPKQTRDSTFMEKLHAVDEELASSPVCMDSFQPMDDSLIAFRTRSKMPLKDVPLGQLEAELRAPDITPDMYDPNTADDEDWKMWLGGLMNDDVGNEGNCFYLDEPDTEDFRTDRAVRITKKEVNELMEELFETFQDEMGFSNMEDDGPEEEERVAEPRPNFNTPQALRFEEPLANLLNEQHRTVKELLEQLKMKKSSAKQQQEVERVKPQREKVHQTLILDPAQRKRLQQQMQQHVQLLTQIHLLASSNPSLSSEASTTRIFLKELGTFAQSSIALHHQFNSKFQTLFQPCNLMGAMKLIEDFSTHVSVDWSPRKTVKKTACKLPCLPKQVAWILATSKVFMYPELLPVCSLKAKNPQDKIFFTKAEDNLLALGLKHFEGTEFPKPLISKYLLTCKTAHQLTVRIKNLNMNRAPDNIIKFYKKTKQLPILMKCCEEIQPHQWKPPVEREEHRLPFWLKASLPSIQEELRRIADGAREVGNVTGTTEINSDPGLGKGSSELESETRYPLLLPKGVVLKLKPVANRFSRKAWRQKRSSTLKPFFFGPSPSLQPSSSSGKTPARSAHSEAPPSKMVVRIPPLIQPATVLQAVPGGPPLGVPGGDSFESPAALPATAAEARTSFPLPEPQTLLSSAPVPKLMLPSLAPSKFRKPCVKRRASKRKGPKASLCLKPAPLIHPAPVFFTVPATTVKVVSLGSGCNVMQPVSAAVAQSPQTIPITTLLVNPTPFPCSLNQPLVASSIPPLIVSGTSVNLSVPSTPEDKAPVNVDVGCPLAEGKNAFQGLEPKLEPRELSPLCAAVFPKEEHSPGPPATDRVCQEQLSESSAYGWTIVKTEEGRQAPEPLPQGFRESLNTCPEDLEEMVKMEPKDPGEDTCGGSLEQGSHEEIKEEHSVESDTSFPSEESSRPREGKKQTGLQQEEERSQAAQTLSASQEPPGEGNSGDVSKVSPRDASFSTDPEMVLSSPLGKPEDLSSVDGQSVGTPAGPETAGEKDGPEEEEEEDFDDLTQDEEDEMSSASEESVLSVPELQETMEKLTWLASERRMSQEGESEEENSQEENSEPEEEEEEEAEGMENLQKEDEMMDEAIGDPAEKPPATFDSPKAAPEVETSRTPPGESIKAAGKGRSNHRARSKRGSRARASKDTSKLLLLYDEDILERDPLREQKDLAFAQAYLTRVREALQHIPGKYEDFLQVIYEFESSTQRQTAVDLYKSLQILLQDWPQLLKDFAAFLLPEQALACGLFEEQQAFEKSRKFLRQLEICFAENPSHHQKIIKVLQSCADCLPQEITELKTQMWQLLKGHDHLQDEFSIFFDHLRPAASRMGDFEEINWTEEKEYEFDGFEEVALPDVEEEEEPPKIPTTSKNKRRKEIGVQNHDKEAEWPDAAKDCACSCHEGGPDSKMKKSKRRSCSHCSSKVCDSKSYKSKEPHELVGSSPHREASLMPGAKEAGQGKDVMEEEAPEERESVEAAQSRTGRSTRKGEMPAAGLAAGSTLPSPQEVTFTDQLLLDGPPPPCSPETPQLPSTAGTVLCAVRSNQAGPAVLSGPRASPRPQHEGEDHKPGAELEPSMPWDASETEKLPGTVEPPASFLSPVSSRTGDFGRRQVPGKADTQESWLPSGRAGVSTADRVSPLRGVSSAGVDTAETSKAPRGGLAKDSGAQGKGPAGELQAKATEATVCANNSKVSSTGEKVVLWTREADRVILTMCQEQGAQPQTFSVISQQLGNKTPTEVSHRFRELVQLFHTACEASSEDEDDATSTSNTDQLSDHGDLLSEEELDE</sequence>
<accession>A0A6B0S6W6</accession>
<evidence type="ECO:0000256" key="11">
    <source>
        <dbReference type="ARBA" id="ARBA00078967"/>
    </source>
</evidence>
<feature type="region of interest" description="Disordered" evidence="14">
    <location>
        <begin position="424"/>
        <end position="456"/>
    </location>
</feature>
<feature type="compositionally biased region" description="Acidic residues" evidence="14">
    <location>
        <begin position="873"/>
        <end position="902"/>
    </location>
</feature>
<feature type="compositionally biased region" description="Low complexity" evidence="14">
    <location>
        <begin position="1501"/>
        <end position="1515"/>
    </location>
</feature>
<evidence type="ECO:0000256" key="4">
    <source>
        <dbReference type="ARBA" id="ARBA00022737"/>
    </source>
</evidence>